<feature type="compositionally biased region" description="Low complexity" evidence="1">
    <location>
        <begin position="33"/>
        <end position="45"/>
    </location>
</feature>
<dbReference type="KEGG" id="vg:30310114"/>
<dbReference type="CDD" id="cd11541">
    <property type="entry name" value="NTP-PPase_u4"/>
    <property type="match status" value="1"/>
</dbReference>
<protein>
    <submittedName>
        <fullName evidence="3">MazG</fullName>
    </submittedName>
</protein>
<dbReference type="InterPro" id="IPR004518">
    <property type="entry name" value="MazG-like_dom"/>
</dbReference>
<dbReference type="Gene3D" id="1.10.287.1080">
    <property type="entry name" value="MazG-like"/>
    <property type="match status" value="1"/>
</dbReference>
<dbReference type="EMBL" id="KU686210">
    <property type="protein sequence ID" value="AOV61634.1"/>
    <property type="molecule type" value="Genomic_DNA"/>
</dbReference>
<accession>A0A1D8KSX0</accession>
<dbReference type="Pfam" id="PF03819">
    <property type="entry name" value="MazG"/>
    <property type="match status" value="1"/>
</dbReference>
<evidence type="ECO:0000256" key="1">
    <source>
        <dbReference type="SAM" id="MobiDB-lite"/>
    </source>
</evidence>
<dbReference type="GeneID" id="30310114"/>
<dbReference type="InterPro" id="IPR011379">
    <property type="entry name" value="MazG-related_GP37"/>
</dbReference>
<feature type="compositionally biased region" description="Basic and acidic residues" evidence="1">
    <location>
        <begin position="52"/>
        <end position="72"/>
    </location>
</feature>
<dbReference type="Proteomes" id="UP000204364">
    <property type="component" value="Segment"/>
</dbReference>
<name>A0A1D8KSX0_9CAUD</name>
<keyword evidence="4" id="KW-1185">Reference proteome</keyword>
<dbReference type="OrthoDB" id="15178at10239"/>
<reference evidence="3 4" key="1">
    <citation type="journal article" date="2016" name="Virology">
        <title>The genomic content and context of auxiliary metabolic genes in marine cyanomyoviruses.</title>
        <authorList>
            <person name="Crummett L.T."/>
            <person name="Puxty R.J."/>
            <person name="Weihe C."/>
            <person name="Marston M.F."/>
            <person name="Martiny J.B."/>
        </authorList>
    </citation>
    <scope>NUCLEOTIDE SEQUENCE [LARGE SCALE GENOMIC DNA]</scope>
    <source>
        <strain evidence="3">0810PA09</strain>
    </source>
</reference>
<feature type="domain" description="NTP pyrophosphohydrolase MazG-like" evidence="2">
    <location>
        <begin position="148"/>
        <end position="217"/>
    </location>
</feature>
<gene>
    <name evidence="3" type="ORF">P090810_161</name>
</gene>
<evidence type="ECO:0000259" key="2">
    <source>
        <dbReference type="Pfam" id="PF03819"/>
    </source>
</evidence>
<proteinExistence type="predicted"/>
<evidence type="ECO:0000313" key="3">
    <source>
        <dbReference type="EMBL" id="AOV61634.1"/>
    </source>
</evidence>
<sequence>MTKKKTPEATNYPGQPPVDPAAGVNVNFDQQDAASAAAEKLSNAAKDLEEEMKEKLDDMEEDTPKTPEEFINKKGFNAWVTASKIREKEEEKKQEKTDPDRFRVDLDKYLEFADKTCSNPSKKQDQYIERLRELKEEGCDIARLDTAASGICAEGGEFMEIVKKLKFQGKPWNDANKEHLVKELGDVMWYIAQACHALDVTFDHVIYVNSLKLAARYADGSFSVQESENRKVGDI</sequence>
<dbReference type="RefSeq" id="YP_009325150.1">
    <property type="nucleotide sequence ID" value="NC_031944.1"/>
</dbReference>
<evidence type="ECO:0000313" key="4">
    <source>
        <dbReference type="Proteomes" id="UP000204364"/>
    </source>
</evidence>
<dbReference type="SUPFAM" id="SSF101386">
    <property type="entry name" value="all-alpha NTP pyrophosphatases"/>
    <property type="match status" value="1"/>
</dbReference>
<organism evidence="3 4">
    <name type="scientific">Synechococcus phage S-WAM1</name>
    <dbReference type="NCBI Taxonomy" id="1815521"/>
    <lineage>
        <taxon>Viruses</taxon>
        <taxon>Duplodnaviria</taxon>
        <taxon>Heunggongvirae</taxon>
        <taxon>Uroviricota</taxon>
        <taxon>Caudoviricetes</taxon>
        <taxon>Pantevenvirales</taxon>
        <taxon>Kyanoviridae</taxon>
        <taxon>Sokavirus</taxon>
        <taxon>Sokavirus swam1</taxon>
    </lineage>
</organism>
<feature type="region of interest" description="Disordered" evidence="1">
    <location>
        <begin position="1"/>
        <end position="73"/>
    </location>
</feature>